<dbReference type="SUPFAM" id="SSF141868">
    <property type="entry name" value="EAL domain-like"/>
    <property type="match status" value="1"/>
</dbReference>
<proteinExistence type="predicted"/>
<evidence type="ECO:0000259" key="4">
    <source>
        <dbReference type="PROSITE" id="PS50887"/>
    </source>
</evidence>
<evidence type="ECO:0000256" key="1">
    <source>
        <dbReference type="ARBA" id="ARBA00001946"/>
    </source>
</evidence>
<dbReference type="InterPro" id="IPR035919">
    <property type="entry name" value="EAL_sf"/>
</dbReference>
<gene>
    <name evidence="5" type="ORF">GII14_19730</name>
</gene>
<feature type="domain" description="EAL" evidence="3">
    <location>
        <begin position="625"/>
        <end position="876"/>
    </location>
</feature>
<dbReference type="FunFam" id="3.30.70.270:FF:000001">
    <property type="entry name" value="Diguanylate cyclase domain protein"/>
    <property type="match status" value="1"/>
</dbReference>
<dbReference type="CDD" id="cd01949">
    <property type="entry name" value="GGDEF"/>
    <property type="match status" value="1"/>
</dbReference>
<dbReference type="Gene3D" id="3.30.450.40">
    <property type="match status" value="2"/>
</dbReference>
<accession>A0A6G7LWQ2</accession>
<comment type="cofactor">
    <cofactor evidence="1">
        <name>Mg(2+)</name>
        <dbReference type="ChEBI" id="CHEBI:18420"/>
    </cofactor>
</comment>
<reference evidence="5 6" key="1">
    <citation type="submission" date="2019-11" db="EMBL/GenBank/DDBJ databases">
        <title>Complete Genome Sequence of Shewanella chilikensis Strain DC57, Isolated from Corroded Seal Rings at a floating production facility in Australia.</title>
        <authorList>
            <person name="Salgar-Chaparro S.J."/>
            <person name="Castillo-Villamizar G.A."/>
            <person name="Poehlein A."/>
            <person name="Daniel R."/>
            <person name="Machuca L."/>
        </authorList>
    </citation>
    <scope>NUCLEOTIDE SEQUENCE [LARGE SCALE GENOMIC DNA]</scope>
    <source>
        <strain evidence="5 6">DC57</strain>
    </source>
</reference>
<evidence type="ECO:0000256" key="2">
    <source>
        <dbReference type="SAM" id="Coils"/>
    </source>
</evidence>
<dbReference type="Pfam" id="PF13185">
    <property type="entry name" value="GAF_2"/>
    <property type="match status" value="2"/>
</dbReference>
<dbReference type="InterPro" id="IPR000160">
    <property type="entry name" value="GGDEF_dom"/>
</dbReference>
<dbReference type="Pfam" id="PF00563">
    <property type="entry name" value="EAL"/>
    <property type="match status" value="1"/>
</dbReference>
<dbReference type="PROSITE" id="PS50883">
    <property type="entry name" value="EAL"/>
    <property type="match status" value="1"/>
</dbReference>
<dbReference type="SUPFAM" id="SSF55073">
    <property type="entry name" value="Nucleotide cyclase"/>
    <property type="match status" value="1"/>
</dbReference>
<organism evidence="5 6">
    <name type="scientific">Shewanella chilikensis</name>
    <dbReference type="NCBI Taxonomy" id="558541"/>
    <lineage>
        <taxon>Bacteria</taxon>
        <taxon>Pseudomonadati</taxon>
        <taxon>Pseudomonadota</taxon>
        <taxon>Gammaproteobacteria</taxon>
        <taxon>Alteromonadales</taxon>
        <taxon>Shewanellaceae</taxon>
        <taxon>Shewanella</taxon>
    </lineage>
</organism>
<dbReference type="PROSITE" id="PS50887">
    <property type="entry name" value="GGDEF"/>
    <property type="match status" value="1"/>
</dbReference>
<protein>
    <submittedName>
        <fullName evidence="5">Diguanylate cyclase</fullName>
    </submittedName>
</protein>
<dbReference type="GO" id="GO:0003824">
    <property type="term" value="F:catalytic activity"/>
    <property type="evidence" value="ECO:0007669"/>
    <property type="project" value="UniProtKB-ARBA"/>
</dbReference>
<dbReference type="InterPro" id="IPR003018">
    <property type="entry name" value="GAF"/>
</dbReference>
<dbReference type="PANTHER" id="PTHR44757">
    <property type="entry name" value="DIGUANYLATE CYCLASE DGCP"/>
    <property type="match status" value="1"/>
</dbReference>
<dbReference type="InterPro" id="IPR043128">
    <property type="entry name" value="Rev_trsase/Diguanyl_cyclase"/>
</dbReference>
<feature type="domain" description="GGDEF" evidence="4">
    <location>
        <begin position="482"/>
        <end position="616"/>
    </location>
</feature>
<dbReference type="PANTHER" id="PTHR44757:SF2">
    <property type="entry name" value="BIOFILM ARCHITECTURE MAINTENANCE PROTEIN MBAA"/>
    <property type="match status" value="1"/>
</dbReference>
<dbReference type="KEGG" id="schk:GII14_19730"/>
<evidence type="ECO:0000259" key="3">
    <source>
        <dbReference type="PROSITE" id="PS50883"/>
    </source>
</evidence>
<dbReference type="Proteomes" id="UP000502117">
    <property type="component" value="Chromosome"/>
</dbReference>
<evidence type="ECO:0000313" key="6">
    <source>
        <dbReference type="Proteomes" id="UP000502117"/>
    </source>
</evidence>
<dbReference type="InterPro" id="IPR052155">
    <property type="entry name" value="Biofilm_reg_signaling"/>
</dbReference>
<feature type="coiled-coil region" evidence="2">
    <location>
        <begin position="405"/>
        <end position="446"/>
    </location>
</feature>
<dbReference type="NCBIfam" id="TIGR00254">
    <property type="entry name" value="GGDEF"/>
    <property type="match status" value="1"/>
</dbReference>
<dbReference type="InterPro" id="IPR029016">
    <property type="entry name" value="GAF-like_dom_sf"/>
</dbReference>
<dbReference type="SMART" id="SM00052">
    <property type="entry name" value="EAL"/>
    <property type="match status" value="1"/>
</dbReference>
<name>A0A6G7LWQ2_9GAMM</name>
<dbReference type="Gene3D" id="3.20.20.450">
    <property type="entry name" value="EAL domain"/>
    <property type="match status" value="1"/>
</dbReference>
<dbReference type="Pfam" id="PF00990">
    <property type="entry name" value="GGDEF"/>
    <property type="match status" value="1"/>
</dbReference>
<dbReference type="SMART" id="SM00267">
    <property type="entry name" value="GGDEF"/>
    <property type="match status" value="1"/>
</dbReference>
<evidence type="ECO:0000313" key="5">
    <source>
        <dbReference type="EMBL" id="QIJ06170.1"/>
    </source>
</evidence>
<dbReference type="EMBL" id="CP045857">
    <property type="protein sequence ID" value="QIJ06170.1"/>
    <property type="molecule type" value="Genomic_DNA"/>
</dbReference>
<dbReference type="SMART" id="SM00065">
    <property type="entry name" value="GAF"/>
    <property type="match status" value="2"/>
</dbReference>
<dbReference type="AlphaFoldDB" id="A0A6G7LWQ2"/>
<dbReference type="RefSeq" id="WP_165565752.1">
    <property type="nucleotide sequence ID" value="NZ_CP045857.1"/>
</dbReference>
<dbReference type="Gene3D" id="3.30.70.270">
    <property type="match status" value="1"/>
</dbReference>
<dbReference type="SUPFAM" id="SSF55781">
    <property type="entry name" value="GAF domain-like"/>
    <property type="match status" value="2"/>
</dbReference>
<sequence>MFRDDAFHQHSALEISRLNKRVARLRRLAAKYKRAEATQNALLEISNIANKATSMENFYQGMHQCLKQLIPADNFYISLLDAQKQHLELPFFSDEKDSHPSELYPEQELSEILTQGLTGYVLRTATPLLCDEHKAKELADAGEIMALGSSCHQWLGVPIMQNDRAIGVLAVQSYNPASSYGEMELELMAFISHHIAGVMERLRHHEQLEQAITQRTQELSQAYGKLKQEVYERRRAERLQKSLFEITELSSSNLDDREFYTELHRVLCHLLPANNCYIALLDETATKLHFPFYVSQLNDPAPKCRPLMDGLVEYLLRLKRPVLLDQSDIQSLVCTKEIYSKAPELNQTQNMHQWIGVPLFIQDKIAGALTIYSFSMHQNYQFKDLELLTFVSQHIATAIERKLATEALKRSKEALEEKILERTRELATTNQELQKEICQRRKAEQQLLHDAKHDGLTGLPNRLMFMERLNQAVKHNRRHLQDKFALLFVDLDRFKLINDTLGHLEGDKFLVETAIRLKFCIRDNDTLARLGGDEFVILLDGLRTTDDAKEVAERILKELSRPYELADKQFNSGASIGIAVSGHHRDDTSESILRDADTAMYMAKTRGKGCYVVFDEKSHQQLMQDVSLENELRTALDTQQIQLSYFPVQDLKTGQLQALDVRLYWPHPQHGKIKQQQLANLAEQANLQLELDRYAIEALNSELPKLQLNSGTKLHLAICSQHLKHKHALRSLKNCLRNCQFTLTDLCLFFNEQALARDLESHINGFEVLKRLQVTLGITGYGSGYSPLVSLSFLPVNVLRLDASLVSHLQSPHHRRLLKAINLSAGALELELVLDGVNTQEQKQQLAQMGFNSGQGQALGSRLSAAGSKGNSTETIDTATQVCA</sequence>
<dbReference type="InterPro" id="IPR001633">
    <property type="entry name" value="EAL_dom"/>
</dbReference>
<dbReference type="InterPro" id="IPR029787">
    <property type="entry name" value="Nucleotide_cyclase"/>
</dbReference>
<keyword evidence="2" id="KW-0175">Coiled coil</keyword>
<dbReference type="CDD" id="cd01948">
    <property type="entry name" value="EAL"/>
    <property type="match status" value="1"/>
</dbReference>